<accession>A0A2X1QHA8</accession>
<dbReference type="SUPFAM" id="SSF46785">
    <property type="entry name" value="Winged helix' DNA-binding domain"/>
    <property type="match status" value="1"/>
</dbReference>
<protein>
    <submittedName>
        <fullName evidence="5">HxlR family transcriptional regulator</fullName>
    </submittedName>
</protein>
<sequence>MRRFSEFQKNLGIAKNMLAGRLKMLVDEGILRLQPASDGSAWQEYVLTDKGRALQTVLVALSQWADDYLFDPDEPATRLIDRQQRQPLRKLVLQAADGRELAPADITIAIPLND</sequence>
<dbReference type="InterPro" id="IPR036388">
    <property type="entry name" value="WH-like_DNA-bd_sf"/>
</dbReference>
<gene>
    <name evidence="5" type="ORF">NCTC9601_01345</name>
</gene>
<dbReference type="Pfam" id="PF01638">
    <property type="entry name" value="HxlR"/>
    <property type="match status" value="1"/>
</dbReference>
<dbReference type="Proteomes" id="UP000251123">
    <property type="component" value="Unassembled WGS sequence"/>
</dbReference>
<evidence type="ECO:0000256" key="2">
    <source>
        <dbReference type="ARBA" id="ARBA00023125"/>
    </source>
</evidence>
<dbReference type="GO" id="GO:0003677">
    <property type="term" value="F:DNA binding"/>
    <property type="evidence" value="ECO:0007669"/>
    <property type="project" value="UniProtKB-KW"/>
</dbReference>
<keyword evidence="3" id="KW-0804">Transcription</keyword>
<dbReference type="AlphaFoldDB" id="A0A2X1QHA8"/>
<evidence type="ECO:0000313" key="5">
    <source>
        <dbReference type="EMBL" id="SPX54208.1"/>
    </source>
</evidence>
<keyword evidence="1" id="KW-0805">Transcription regulation</keyword>
<proteinExistence type="predicted"/>
<evidence type="ECO:0000313" key="6">
    <source>
        <dbReference type="Proteomes" id="UP000251123"/>
    </source>
</evidence>
<name>A0A2X1QHA8_KLEPN</name>
<dbReference type="EMBL" id="UASN01000015">
    <property type="protein sequence ID" value="SPX54208.1"/>
    <property type="molecule type" value="Genomic_DNA"/>
</dbReference>
<dbReference type="Gene3D" id="1.10.10.10">
    <property type="entry name" value="Winged helix-like DNA-binding domain superfamily/Winged helix DNA-binding domain"/>
    <property type="match status" value="1"/>
</dbReference>
<dbReference type="PANTHER" id="PTHR33204">
    <property type="entry name" value="TRANSCRIPTIONAL REGULATOR, MARR FAMILY"/>
    <property type="match status" value="1"/>
</dbReference>
<dbReference type="InterPro" id="IPR002577">
    <property type="entry name" value="HTH_HxlR"/>
</dbReference>
<dbReference type="PROSITE" id="PS51118">
    <property type="entry name" value="HTH_HXLR"/>
    <property type="match status" value="1"/>
</dbReference>
<organism evidence="5 6">
    <name type="scientific">Klebsiella pneumoniae</name>
    <dbReference type="NCBI Taxonomy" id="573"/>
    <lineage>
        <taxon>Bacteria</taxon>
        <taxon>Pseudomonadati</taxon>
        <taxon>Pseudomonadota</taxon>
        <taxon>Gammaproteobacteria</taxon>
        <taxon>Enterobacterales</taxon>
        <taxon>Enterobacteriaceae</taxon>
        <taxon>Klebsiella/Raoultella group</taxon>
        <taxon>Klebsiella</taxon>
        <taxon>Klebsiella pneumoniae complex</taxon>
    </lineage>
</organism>
<dbReference type="InterPro" id="IPR036390">
    <property type="entry name" value="WH_DNA-bd_sf"/>
</dbReference>
<evidence type="ECO:0000259" key="4">
    <source>
        <dbReference type="PROSITE" id="PS51118"/>
    </source>
</evidence>
<evidence type="ECO:0000256" key="1">
    <source>
        <dbReference type="ARBA" id="ARBA00023015"/>
    </source>
</evidence>
<keyword evidence="2" id="KW-0238">DNA-binding</keyword>
<feature type="domain" description="HTH hxlR-type" evidence="4">
    <location>
        <begin position="1"/>
        <end position="73"/>
    </location>
</feature>
<evidence type="ECO:0000256" key="3">
    <source>
        <dbReference type="ARBA" id="ARBA00023163"/>
    </source>
</evidence>
<dbReference type="PANTHER" id="PTHR33204:SF18">
    <property type="entry name" value="TRANSCRIPTIONAL REGULATORY PROTEIN"/>
    <property type="match status" value="1"/>
</dbReference>
<reference evidence="5 6" key="1">
    <citation type="submission" date="2018-06" db="EMBL/GenBank/DDBJ databases">
        <authorList>
            <consortium name="Pathogen Informatics"/>
            <person name="Doyle S."/>
        </authorList>
    </citation>
    <scope>NUCLEOTIDE SEQUENCE [LARGE SCALE GENOMIC DNA]</scope>
    <source>
        <strain evidence="5 6">NCTC9601</strain>
    </source>
</reference>